<dbReference type="InterPro" id="IPR046960">
    <property type="entry name" value="PPR_At4g14850-like_plant"/>
</dbReference>
<feature type="repeat" description="PPR" evidence="2">
    <location>
        <begin position="396"/>
        <end position="430"/>
    </location>
</feature>
<evidence type="ECO:0000256" key="2">
    <source>
        <dbReference type="PROSITE-ProRule" id="PRU00708"/>
    </source>
</evidence>
<organism evidence="3 4">
    <name type="scientific">Zostera marina</name>
    <name type="common">Eelgrass</name>
    <dbReference type="NCBI Taxonomy" id="29655"/>
    <lineage>
        <taxon>Eukaryota</taxon>
        <taxon>Viridiplantae</taxon>
        <taxon>Streptophyta</taxon>
        <taxon>Embryophyta</taxon>
        <taxon>Tracheophyta</taxon>
        <taxon>Spermatophyta</taxon>
        <taxon>Magnoliopsida</taxon>
        <taxon>Liliopsida</taxon>
        <taxon>Zosteraceae</taxon>
        <taxon>Zostera</taxon>
    </lineage>
</organism>
<evidence type="ECO:0000256" key="1">
    <source>
        <dbReference type="ARBA" id="ARBA00022737"/>
    </source>
</evidence>
<proteinExistence type="predicted"/>
<feature type="repeat" description="PPR" evidence="2">
    <location>
        <begin position="291"/>
        <end position="325"/>
    </location>
</feature>
<dbReference type="PANTHER" id="PTHR47926">
    <property type="entry name" value="PENTATRICOPEPTIDE REPEAT-CONTAINING PROTEIN"/>
    <property type="match status" value="1"/>
</dbReference>
<evidence type="ECO:0000313" key="4">
    <source>
        <dbReference type="Proteomes" id="UP000036987"/>
    </source>
</evidence>
<dbReference type="FunFam" id="1.25.40.10:FF:000511">
    <property type="entry name" value="Pentatricopeptide repeat-containing protein"/>
    <property type="match status" value="1"/>
</dbReference>
<dbReference type="AlphaFoldDB" id="A0A0K9PW89"/>
<dbReference type="InterPro" id="IPR046848">
    <property type="entry name" value="E_motif"/>
</dbReference>
<dbReference type="EMBL" id="LFYR01000585">
    <property type="protein sequence ID" value="KMZ73251.1"/>
    <property type="molecule type" value="Genomic_DNA"/>
</dbReference>
<dbReference type="OMA" id="CRCVHGQ"/>
<dbReference type="InterPro" id="IPR002885">
    <property type="entry name" value="PPR_rpt"/>
</dbReference>
<feature type="repeat" description="PPR" evidence="2">
    <location>
        <begin position="229"/>
        <end position="263"/>
    </location>
</feature>
<keyword evidence="4" id="KW-1185">Reference proteome</keyword>
<protein>
    <submittedName>
        <fullName evidence="3">Pentatricopeptide repeat-containing protein</fullName>
    </submittedName>
</protein>
<dbReference type="Pfam" id="PF20431">
    <property type="entry name" value="E_motif"/>
    <property type="match status" value="1"/>
</dbReference>
<dbReference type="Proteomes" id="UP000036987">
    <property type="component" value="Unassembled WGS sequence"/>
</dbReference>
<feature type="repeat" description="PPR" evidence="2">
    <location>
        <begin position="165"/>
        <end position="199"/>
    </location>
</feature>
<gene>
    <name evidence="3" type="ORF">ZOSMA_14G00120</name>
</gene>
<sequence length="615" mass="69118">MKRKILRLLQNYSCGMSLNQMKQTHVQIIVNHLSHSNLLLSSLISVSSSVEYSLEIFRQCPAPDVITHNFFIKHLNAMNRPGYAFYVYNQLWVAGLWPNSYTLTFLLRSCEVLGELMRGKMVHGQILRCGHGRNVFIGNVTMDFYSKIGAFEIAKKVFDGMMERDVCSWNSMISACMAHGELELGLFLFEKMPDRNTVSWNSMIRGLAKMEEMTTAKAVFDRMPEVERNELTWNTMITGYSGTGDMIAAKEIFEKMGCKNVISCTAMISGYASVGDMESMRKVFGMMPVKTTVTWNAMISGYNSNAQFSVALQTFHRMLIDGRSQPDRATMIAVVSACTQLGDLEHGKWIYSYLQKNPKFIKTVGINLGNALIDMFAKCGDIKTAESIFRQMPDRCVITWTSLISGLGLNGKCKEALGVFDEMCTNGGIKPDAAVFIAILTACTHGGLVKEGCSIYKIMIDKFSIVPNIKHHGCIVDLLGRAGKVEEAIQFIESMPVQPESLTWLTLLSSCKNHDNGLYSEIIHYVSRKMTDFDPMNSGYRVLLSNARASIGEWPEAADVRHKMKQVGVEKIPGCSSIFIGGEVHEFLVKDRHHNKRKEIYDVLHRLTNTIVEYE</sequence>
<dbReference type="GO" id="GO:0009451">
    <property type="term" value="P:RNA modification"/>
    <property type="evidence" value="ECO:0007669"/>
    <property type="project" value="InterPro"/>
</dbReference>
<dbReference type="NCBIfam" id="TIGR00756">
    <property type="entry name" value="PPR"/>
    <property type="match status" value="7"/>
</dbReference>
<dbReference type="Pfam" id="PF01535">
    <property type="entry name" value="PPR"/>
    <property type="match status" value="8"/>
</dbReference>
<reference evidence="4" key="1">
    <citation type="journal article" date="2016" name="Nature">
        <title>The genome of the seagrass Zostera marina reveals angiosperm adaptation to the sea.</title>
        <authorList>
            <person name="Olsen J.L."/>
            <person name="Rouze P."/>
            <person name="Verhelst B."/>
            <person name="Lin Y.-C."/>
            <person name="Bayer T."/>
            <person name="Collen J."/>
            <person name="Dattolo E."/>
            <person name="De Paoli E."/>
            <person name="Dittami S."/>
            <person name="Maumus F."/>
            <person name="Michel G."/>
            <person name="Kersting A."/>
            <person name="Lauritano C."/>
            <person name="Lohaus R."/>
            <person name="Toepel M."/>
            <person name="Tonon T."/>
            <person name="Vanneste K."/>
            <person name="Amirebrahimi M."/>
            <person name="Brakel J."/>
            <person name="Bostroem C."/>
            <person name="Chovatia M."/>
            <person name="Grimwood J."/>
            <person name="Jenkins J.W."/>
            <person name="Jueterbock A."/>
            <person name="Mraz A."/>
            <person name="Stam W.T."/>
            <person name="Tice H."/>
            <person name="Bornberg-Bauer E."/>
            <person name="Green P.J."/>
            <person name="Pearson G.A."/>
            <person name="Procaccini G."/>
            <person name="Duarte C.M."/>
            <person name="Schmutz J."/>
            <person name="Reusch T.B.H."/>
            <person name="Van de Peer Y."/>
        </authorList>
    </citation>
    <scope>NUCLEOTIDE SEQUENCE [LARGE SCALE GENOMIC DNA]</scope>
    <source>
        <strain evidence="4">cv. Finnish</strain>
    </source>
</reference>
<dbReference type="GO" id="GO:0003723">
    <property type="term" value="F:RNA binding"/>
    <property type="evidence" value="ECO:0007669"/>
    <property type="project" value="InterPro"/>
</dbReference>
<keyword evidence="1" id="KW-0677">Repeat</keyword>
<evidence type="ECO:0000313" key="3">
    <source>
        <dbReference type="EMBL" id="KMZ73251.1"/>
    </source>
</evidence>
<name>A0A0K9PW89_ZOSMR</name>
<dbReference type="PROSITE" id="PS51375">
    <property type="entry name" value="PPR"/>
    <property type="match status" value="4"/>
</dbReference>
<dbReference type="OrthoDB" id="185373at2759"/>
<accession>A0A0K9PW89</accession>
<comment type="caution">
    <text evidence="3">The sequence shown here is derived from an EMBL/GenBank/DDBJ whole genome shotgun (WGS) entry which is preliminary data.</text>
</comment>
<dbReference type="InterPro" id="IPR011990">
    <property type="entry name" value="TPR-like_helical_dom_sf"/>
</dbReference>
<dbReference type="Gene3D" id="1.25.40.10">
    <property type="entry name" value="Tetratricopeptide repeat domain"/>
    <property type="match status" value="4"/>
</dbReference>
<dbReference type="PANTHER" id="PTHR47926:SF531">
    <property type="entry name" value="TETRATRICOPEPTIDE REPEAT SUPERFAMILY PROTEIN"/>
    <property type="match status" value="1"/>
</dbReference>